<accession>A0ABT9EED8</accession>
<evidence type="ECO:0000259" key="3">
    <source>
        <dbReference type="Pfam" id="PF12323"/>
    </source>
</evidence>
<feature type="non-terminal residue" evidence="4">
    <location>
        <position position="404"/>
    </location>
</feature>
<gene>
    <name evidence="4" type="ORF">Q7A36_39640</name>
</gene>
<sequence>MAAVHRRVTMKLYPSATQAAEMERVCDLHRALYNAALQERIDAWRLSQTSIGFAAQCKSVTQIRQDDLAYLGLNAQSLQVTLKRLDLAFGHFFRRVKAGETPGFPRFKGRDRFPGFGFKTHGDGFKFEPGEGWRHGRLRLSGIGTMRARGEARTPGRVVCADIQRKADGWFLSLVVACEPHRERTGNAVAGLDWGVETMATLCHGPMQFAEIENDRLLAEAQAGLKATQREVSRHLRGKRSKRAAKARKLLAKRSRKLANRRKDRNHQTTARLAREHAVIITEDIAVKNMTASAKGTAEKPGKNVRQKAGLNRAILDTAPGSWLSLLTSKAEEAAGRVILVDPRKHRPSQTDPVSGEVRKKALHERAHVLPDGRMIGRDQAAAWVLWNIGQRILGEEQARSPAT</sequence>
<proteinExistence type="predicted"/>
<comment type="caution">
    <text evidence="4">The sequence shown here is derived from an EMBL/GenBank/DDBJ whole genome shotgun (WGS) entry which is preliminary data.</text>
</comment>
<feature type="compositionally biased region" description="Basic residues" evidence="1">
    <location>
        <begin position="254"/>
        <end position="265"/>
    </location>
</feature>
<dbReference type="InterPro" id="IPR001959">
    <property type="entry name" value="Transposase"/>
</dbReference>
<dbReference type="RefSeq" id="WP_305109292.1">
    <property type="nucleotide sequence ID" value="NZ_JAUTWS010000274.1"/>
</dbReference>
<reference evidence="4 5" key="1">
    <citation type="submission" date="2023-08" db="EMBL/GenBank/DDBJ databases">
        <title>The draft genome sequence of Paracraurococcus sp. LOR1-02.</title>
        <authorList>
            <person name="Kingkaew E."/>
            <person name="Tanasupawat S."/>
        </authorList>
    </citation>
    <scope>NUCLEOTIDE SEQUENCE [LARGE SCALE GENOMIC DNA]</scope>
    <source>
        <strain evidence="4 5">LOR1-02</strain>
    </source>
</reference>
<dbReference type="EMBL" id="JAUTWS010000274">
    <property type="protein sequence ID" value="MDO9714461.1"/>
    <property type="molecule type" value="Genomic_DNA"/>
</dbReference>
<dbReference type="Proteomes" id="UP001243009">
    <property type="component" value="Unassembled WGS sequence"/>
</dbReference>
<protein>
    <submittedName>
        <fullName evidence="4">Transposase</fullName>
    </submittedName>
</protein>
<feature type="domain" description="Transposase putative helix-turn-helix" evidence="3">
    <location>
        <begin position="1"/>
        <end position="45"/>
    </location>
</feature>
<evidence type="ECO:0000313" key="4">
    <source>
        <dbReference type="EMBL" id="MDO9714461.1"/>
    </source>
</evidence>
<keyword evidence="5" id="KW-1185">Reference proteome</keyword>
<evidence type="ECO:0000256" key="1">
    <source>
        <dbReference type="SAM" id="MobiDB-lite"/>
    </source>
</evidence>
<dbReference type="InterPro" id="IPR021027">
    <property type="entry name" value="Transposase_put_HTH"/>
</dbReference>
<feature type="domain" description="Probable transposase IS891/IS1136/IS1341" evidence="2">
    <location>
        <begin position="176"/>
        <end position="292"/>
    </location>
</feature>
<dbReference type="Pfam" id="PF01385">
    <property type="entry name" value="OrfB_IS605"/>
    <property type="match status" value="1"/>
</dbReference>
<dbReference type="NCBIfam" id="NF040570">
    <property type="entry name" value="guided_TnpB"/>
    <property type="match status" value="1"/>
</dbReference>
<name>A0ABT9EED8_9PROT</name>
<organism evidence="4 5">
    <name type="scientific">Paracraurococcus lichenis</name>
    <dbReference type="NCBI Taxonomy" id="3064888"/>
    <lineage>
        <taxon>Bacteria</taxon>
        <taxon>Pseudomonadati</taxon>
        <taxon>Pseudomonadota</taxon>
        <taxon>Alphaproteobacteria</taxon>
        <taxon>Acetobacterales</taxon>
        <taxon>Roseomonadaceae</taxon>
        <taxon>Paracraurococcus</taxon>
    </lineage>
</organism>
<evidence type="ECO:0000259" key="2">
    <source>
        <dbReference type="Pfam" id="PF01385"/>
    </source>
</evidence>
<evidence type="ECO:0000313" key="5">
    <source>
        <dbReference type="Proteomes" id="UP001243009"/>
    </source>
</evidence>
<feature type="region of interest" description="Disordered" evidence="1">
    <location>
        <begin position="254"/>
        <end position="274"/>
    </location>
</feature>
<dbReference type="Pfam" id="PF12323">
    <property type="entry name" value="HTH_OrfB_IS605"/>
    <property type="match status" value="1"/>
</dbReference>